<dbReference type="InterPro" id="IPR003660">
    <property type="entry name" value="HAMP_dom"/>
</dbReference>
<dbReference type="FunFam" id="1.10.287.130:FF:000001">
    <property type="entry name" value="Two-component sensor histidine kinase"/>
    <property type="match status" value="1"/>
</dbReference>
<dbReference type="InterPro" id="IPR005467">
    <property type="entry name" value="His_kinase_dom"/>
</dbReference>
<dbReference type="Gene3D" id="3.30.565.10">
    <property type="entry name" value="Histidine kinase-like ATPase, C-terminal domain"/>
    <property type="match status" value="1"/>
</dbReference>
<dbReference type="CDD" id="cd00082">
    <property type="entry name" value="HisKA"/>
    <property type="match status" value="1"/>
</dbReference>
<dbReference type="PROSITE" id="PS50109">
    <property type="entry name" value="HIS_KIN"/>
    <property type="match status" value="1"/>
</dbReference>
<evidence type="ECO:0000256" key="4">
    <source>
        <dbReference type="ARBA" id="ARBA00022553"/>
    </source>
</evidence>
<proteinExistence type="predicted"/>
<dbReference type="PANTHER" id="PTHR45436:SF5">
    <property type="entry name" value="SENSOR HISTIDINE KINASE TRCS"/>
    <property type="match status" value="1"/>
</dbReference>
<dbReference type="Gene3D" id="6.10.340.10">
    <property type="match status" value="1"/>
</dbReference>
<dbReference type="InterPro" id="IPR036890">
    <property type="entry name" value="HATPase_C_sf"/>
</dbReference>
<dbReference type="SUPFAM" id="SSF55874">
    <property type="entry name" value="ATPase domain of HSP90 chaperone/DNA topoisomerase II/histidine kinase"/>
    <property type="match status" value="1"/>
</dbReference>
<evidence type="ECO:0000256" key="11">
    <source>
        <dbReference type="SAM" id="Phobius"/>
    </source>
</evidence>
<dbReference type="GeneID" id="91279106"/>
<evidence type="ECO:0000313" key="15">
    <source>
        <dbReference type="Proteomes" id="UP000265765"/>
    </source>
</evidence>
<dbReference type="Pfam" id="PF00512">
    <property type="entry name" value="HisKA"/>
    <property type="match status" value="1"/>
</dbReference>
<dbReference type="Pfam" id="PF02518">
    <property type="entry name" value="HATPase_c"/>
    <property type="match status" value="1"/>
</dbReference>
<dbReference type="CDD" id="cd00075">
    <property type="entry name" value="HATPase"/>
    <property type="match status" value="1"/>
</dbReference>
<feature type="domain" description="HAMP" evidence="13">
    <location>
        <begin position="190"/>
        <end position="243"/>
    </location>
</feature>
<evidence type="ECO:0000256" key="8">
    <source>
        <dbReference type="ARBA" id="ARBA00022989"/>
    </source>
</evidence>
<dbReference type="Pfam" id="PF00672">
    <property type="entry name" value="HAMP"/>
    <property type="match status" value="1"/>
</dbReference>
<evidence type="ECO:0000256" key="1">
    <source>
        <dbReference type="ARBA" id="ARBA00000085"/>
    </source>
</evidence>
<dbReference type="EC" id="2.7.13.3" evidence="3"/>
<dbReference type="RefSeq" id="WP_120049534.1">
    <property type="nucleotide sequence ID" value="NZ_CP032427.1"/>
</dbReference>
<comment type="catalytic activity">
    <reaction evidence="1">
        <text>ATP + protein L-histidine = ADP + protein N-phospho-L-histidine.</text>
        <dbReference type="EC" id="2.7.13.3"/>
    </reaction>
</comment>
<dbReference type="EMBL" id="CP032427">
    <property type="protein sequence ID" value="AYC35899.1"/>
    <property type="molecule type" value="Genomic_DNA"/>
</dbReference>
<reference evidence="14 15" key="1">
    <citation type="submission" date="2018-09" db="EMBL/GenBank/DDBJ databases">
        <title>Production of Trimethoprim by Streptomyces sp. 3E-1.</title>
        <authorList>
            <person name="Kang H.J."/>
            <person name="Kim S.B."/>
        </authorList>
    </citation>
    <scope>NUCLEOTIDE SEQUENCE [LARGE SCALE GENOMIC DNA]</scope>
    <source>
        <strain evidence="14 15">3E-1</strain>
    </source>
</reference>
<evidence type="ECO:0000256" key="3">
    <source>
        <dbReference type="ARBA" id="ARBA00012438"/>
    </source>
</evidence>
<dbReference type="PRINTS" id="PR00344">
    <property type="entry name" value="BCTRLSENSOR"/>
</dbReference>
<dbReference type="AlphaFoldDB" id="A0AAI8PK91"/>
<evidence type="ECO:0000256" key="2">
    <source>
        <dbReference type="ARBA" id="ARBA00004236"/>
    </source>
</evidence>
<dbReference type="InterPro" id="IPR036097">
    <property type="entry name" value="HisK_dim/P_sf"/>
</dbReference>
<comment type="subcellular location">
    <subcellularLocation>
        <location evidence="2">Cell membrane</location>
    </subcellularLocation>
</comment>
<dbReference type="GO" id="GO:0005886">
    <property type="term" value="C:plasma membrane"/>
    <property type="evidence" value="ECO:0007669"/>
    <property type="project" value="UniProtKB-SubCell"/>
</dbReference>
<keyword evidence="10 11" id="KW-0472">Membrane</keyword>
<feature type="domain" description="Histidine kinase" evidence="12">
    <location>
        <begin position="258"/>
        <end position="507"/>
    </location>
</feature>
<sequence>MFRLRRLQPRSLRARLVLGATLLATSAVLLCQATGLVVLHTWLTDQVDGRLSRFQPVAELDRDVADGTAQRTVGTDHDALPSDYRVYFYDSAGHRMAGSLGGGEGGAGPRLPSSESALGLRDGRPATFAAVDGGSDWRVIARSWPDGTRVVVALPLEEVDAATVRMLWFSLAVGVAVAVGVTLFGSLVVRMGLRPLAGVERTARRIADGELELCVPDRHGVTEVGHLSRALNTMLDRLRAALHRAEASEQRLRHFLADAGHELRTPLTSLQGFAELLVQETDMSPERRHEAQQLIVRNAERMSRLVESLSQLAKVGDVPVTRWQPVDLLSLAADSIAAVAVQYSDHSIGLGALSDMQGDPHEAQLDVVDALGDPLQLTQILFNLLTNACVHTPPGTHVRVRVGTFRVRPGGQGTDGEGRASGNPPLVPGTRVCVVEVADDGTGLAASDARRVFERFYRAPSAQQAATGSGLGLAIAAGAAEANGGRLELDIRPGNGCTFRLLLPYRPATGSAEHLEERAPAPLSVPAAGIGGGPLPDRFAALPKEFHR</sequence>
<evidence type="ECO:0000256" key="9">
    <source>
        <dbReference type="ARBA" id="ARBA00023012"/>
    </source>
</evidence>
<gene>
    <name evidence="14" type="primary">tcrY_1</name>
    <name evidence="14" type="ORF">DWG14_00107</name>
</gene>
<dbReference type="InterPro" id="IPR003594">
    <property type="entry name" value="HATPase_dom"/>
</dbReference>
<keyword evidence="4" id="KW-0597">Phosphoprotein</keyword>
<evidence type="ECO:0000313" key="14">
    <source>
        <dbReference type="EMBL" id="AYC35899.1"/>
    </source>
</evidence>
<dbReference type="PANTHER" id="PTHR45436">
    <property type="entry name" value="SENSOR HISTIDINE KINASE YKOH"/>
    <property type="match status" value="1"/>
</dbReference>
<protein>
    <recommendedName>
        <fullName evidence="3">histidine kinase</fullName>
        <ecNumber evidence="3">2.7.13.3</ecNumber>
    </recommendedName>
</protein>
<keyword evidence="8 11" id="KW-1133">Transmembrane helix</keyword>
<evidence type="ECO:0000256" key="5">
    <source>
        <dbReference type="ARBA" id="ARBA00022679"/>
    </source>
</evidence>
<dbReference type="GO" id="GO:0000155">
    <property type="term" value="F:phosphorelay sensor kinase activity"/>
    <property type="evidence" value="ECO:0007669"/>
    <property type="project" value="InterPro"/>
</dbReference>
<dbReference type="CDD" id="cd06225">
    <property type="entry name" value="HAMP"/>
    <property type="match status" value="1"/>
</dbReference>
<evidence type="ECO:0000259" key="13">
    <source>
        <dbReference type="PROSITE" id="PS50885"/>
    </source>
</evidence>
<evidence type="ECO:0000259" key="12">
    <source>
        <dbReference type="PROSITE" id="PS50109"/>
    </source>
</evidence>
<dbReference type="PROSITE" id="PS50885">
    <property type="entry name" value="HAMP"/>
    <property type="match status" value="1"/>
</dbReference>
<keyword evidence="9" id="KW-0902">Two-component regulatory system</keyword>
<dbReference type="Gene3D" id="1.10.287.130">
    <property type="match status" value="1"/>
</dbReference>
<dbReference type="Proteomes" id="UP000265765">
    <property type="component" value="Chromosome"/>
</dbReference>
<dbReference type="SMART" id="SM00304">
    <property type="entry name" value="HAMP"/>
    <property type="match status" value="1"/>
</dbReference>
<dbReference type="InterPro" id="IPR004358">
    <property type="entry name" value="Sig_transdc_His_kin-like_C"/>
</dbReference>
<name>A0AAI8PK91_9ACTN</name>
<feature type="transmembrane region" description="Helical" evidence="11">
    <location>
        <begin position="166"/>
        <end position="189"/>
    </location>
</feature>
<keyword evidence="6 11" id="KW-0812">Transmembrane</keyword>
<accession>A0AAI8PK91</accession>
<evidence type="ECO:0000256" key="7">
    <source>
        <dbReference type="ARBA" id="ARBA00022777"/>
    </source>
</evidence>
<dbReference type="SUPFAM" id="SSF47384">
    <property type="entry name" value="Homodimeric domain of signal transducing histidine kinase"/>
    <property type="match status" value="1"/>
</dbReference>
<evidence type="ECO:0000256" key="10">
    <source>
        <dbReference type="ARBA" id="ARBA00023136"/>
    </source>
</evidence>
<dbReference type="SUPFAM" id="SSF158472">
    <property type="entry name" value="HAMP domain-like"/>
    <property type="match status" value="1"/>
</dbReference>
<evidence type="ECO:0000256" key="6">
    <source>
        <dbReference type="ARBA" id="ARBA00022692"/>
    </source>
</evidence>
<dbReference type="InterPro" id="IPR003661">
    <property type="entry name" value="HisK_dim/P_dom"/>
</dbReference>
<dbReference type="KEGG" id="sge:DWG14_00107"/>
<organism evidence="14 15">
    <name type="scientific">Streptomyces griseorubiginosus</name>
    <dbReference type="NCBI Taxonomy" id="67304"/>
    <lineage>
        <taxon>Bacteria</taxon>
        <taxon>Bacillati</taxon>
        <taxon>Actinomycetota</taxon>
        <taxon>Actinomycetes</taxon>
        <taxon>Kitasatosporales</taxon>
        <taxon>Streptomycetaceae</taxon>
        <taxon>Streptomyces</taxon>
    </lineage>
</organism>
<keyword evidence="5 14" id="KW-0808">Transferase</keyword>
<keyword evidence="7 14" id="KW-0418">Kinase</keyword>
<dbReference type="SMART" id="SM00388">
    <property type="entry name" value="HisKA"/>
    <property type="match status" value="1"/>
</dbReference>
<dbReference type="SMART" id="SM00387">
    <property type="entry name" value="HATPase_c"/>
    <property type="match status" value="1"/>
</dbReference>
<dbReference type="InterPro" id="IPR050428">
    <property type="entry name" value="TCS_sensor_his_kinase"/>
</dbReference>